<dbReference type="Gene3D" id="3.40.50.720">
    <property type="entry name" value="NAD(P)-binding Rossmann-like Domain"/>
    <property type="match status" value="1"/>
</dbReference>
<comment type="caution">
    <text evidence="12">The sequence shown here is derived from an EMBL/GenBank/DDBJ whole genome shotgun (WGS) entry which is preliminary data.</text>
</comment>
<dbReference type="Proteomes" id="UP000660265">
    <property type="component" value="Unassembled WGS sequence"/>
</dbReference>
<comment type="function">
    <text evidence="9">NADP-dependent dehydrogenase with broad substrate specificity acting on 3-hydroxy acids. Catalyzes the NADP-dependent oxidation of L-allo-threonine to L-2-amino-3-keto-butyrate, which is spontaneously decarboxylated into aminoacetone. Also acts on D-threonine, L-serine, D-serine, D-3-hydroxyisobutyrate, L-3-hydroxyisobutyrate, D-glycerate and L-glycerate. Able to catalyze the reduction of the malonic semialdehyde to 3-hydroxypropionic acid. YdfG is apparently supplementing RutE, the presumed malonic semialdehyde reductase involved in pyrimidine degradation since both are able to detoxify malonic semialdehyde.</text>
</comment>
<sequence>MPPQDTKTALVTGASGGMGAAFAQRLADRGYDLVLVARNKERLDTLAAGITERTGRRAETLAADLTRDKDLASVEKRLRTDDAVHVLVNNAGGGLFGPIVTADPAAADELIKLNVTAFTRLATAAAAAFSARDDGVILNVSSGLAVGILPVSAVYSGTKAYVVSFSQALRQEFADTGVRVQTFMPGATRTKFWDGSGLELSALPDRAIMSLDDAVTAAFAGLDAGESVTVPSLPDSEWATLEETLRAVSPHFSGAELAARYIR</sequence>
<comment type="similarity">
    <text evidence="1 11">Belongs to the short-chain dehydrogenases/reductases (SDR) family.</text>
</comment>
<dbReference type="RefSeq" id="WP_189107431.1">
    <property type="nucleotide sequence ID" value="NZ_BMMV01000006.1"/>
</dbReference>
<evidence type="ECO:0000313" key="12">
    <source>
        <dbReference type="EMBL" id="GGJ92242.1"/>
    </source>
</evidence>
<comment type="catalytic activity">
    <reaction evidence="10">
        <text>3-hydroxypropanoate + NADP(+) = 3-oxopropanoate + NADPH + H(+)</text>
        <dbReference type="Rhea" id="RHEA:26438"/>
        <dbReference type="ChEBI" id="CHEBI:15378"/>
        <dbReference type="ChEBI" id="CHEBI:16510"/>
        <dbReference type="ChEBI" id="CHEBI:33190"/>
        <dbReference type="ChEBI" id="CHEBI:57783"/>
        <dbReference type="ChEBI" id="CHEBI:58349"/>
        <dbReference type="EC" id="1.1.1.298"/>
    </reaction>
</comment>
<evidence type="ECO:0000256" key="8">
    <source>
        <dbReference type="ARBA" id="ARBA00044349"/>
    </source>
</evidence>
<dbReference type="EC" id="1.1.1.298" evidence="4"/>
<dbReference type="Pfam" id="PF00106">
    <property type="entry name" value="adh_short"/>
    <property type="match status" value="1"/>
</dbReference>
<dbReference type="EMBL" id="BMMV01000006">
    <property type="protein sequence ID" value="GGJ92242.1"/>
    <property type="molecule type" value="Genomic_DNA"/>
</dbReference>
<proteinExistence type="inferred from homology"/>
<keyword evidence="13" id="KW-1185">Reference proteome</keyword>
<evidence type="ECO:0000313" key="13">
    <source>
        <dbReference type="Proteomes" id="UP000660265"/>
    </source>
</evidence>
<evidence type="ECO:0000256" key="4">
    <source>
        <dbReference type="ARBA" id="ARBA00044050"/>
    </source>
</evidence>
<dbReference type="InterPro" id="IPR036291">
    <property type="entry name" value="NAD(P)-bd_dom_sf"/>
</dbReference>
<evidence type="ECO:0000256" key="7">
    <source>
        <dbReference type="ARBA" id="ARBA00044271"/>
    </source>
</evidence>
<evidence type="ECO:0000256" key="3">
    <source>
        <dbReference type="ARBA" id="ARBA00043812"/>
    </source>
</evidence>
<dbReference type="CDD" id="cd05233">
    <property type="entry name" value="SDR_c"/>
    <property type="match status" value="1"/>
</dbReference>
<dbReference type="PRINTS" id="PR00080">
    <property type="entry name" value="SDRFAMILY"/>
</dbReference>
<dbReference type="PRINTS" id="PR00081">
    <property type="entry name" value="GDHRDH"/>
</dbReference>
<keyword evidence="2" id="KW-0560">Oxidoreductase</keyword>
<evidence type="ECO:0000256" key="2">
    <source>
        <dbReference type="ARBA" id="ARBA00023002"/>
    </source>
</evidence>
<accession>A0ABQ2E6T9</accession>
<evidence type="ECO:0000256" key="10">
    <source>
        <dbReference type="ARBA" id="ARBA00047274"/>
    </source>
</evidence>
<dbReference type="PIRSF" id="PIRSF000126">
    <property type="entry name" value="11-beta-HSD1"/>
    <property type="match status" value="1"/>
</dbReference>
<dbReference type="SUPFAM" id="SSF51735">
    <property type="entry name" value="NAD(P)-binding Rossmann-fold domains"/>
    <property type="match status" value="1"/>
</dbReference>
<evidence type="ECO:0000256" key="9">
    <source>
        <dbReference type="ARBA" id="ARBA00045650"/>
    </source>
</evidence>
<dbReference type="InterPro" id="IPR002347">
    <property type="entry name" value="SDR_fam"/>
</dbReference>
<comment type="catalytic activity">
    <reaction evidence="3">
        <text>L-allo-threonine + NADP(+) = aminoacetone + CO2 + NADPH</text>
        <dbReference type="Rhea" id="RHEA:43524"/>
        <dbReference type="ChEBI" id="CHEBI:16526"/>
        <dbReference type="ChEBI" id="CHEBI:57783"/>
        <dbReference type="ChEBI" id="CHEBI:58320"/>
        <dbReference type="ChEBI" id="CHEBI:58349"/>
        <dbReference type="ChEBI" id="CHEBI:58585"/>
        <dbReference type="EC" id="1.1.1.381"/>
    </reaction>
</comment>
<evidence type="ECO:0000256" key="5">
    <source>
        <dbReference type="ARBA" id="ARBA00044059"/>
    </source>
</evidence>
<evidence type="ECO:0000256" key="1">
    <source>
        <dbReference type="ARBA" id="ARBA00006484"/>
    </source>
</evidence>
<dbReference type="EC" id="1.1.1.381" evidence="5"/>
<dbReference type="PANTHER" id="PTHR43086">
    <property type="entry name" value="VERY-LONG-CHAIN 3-OXOOACYL-COA REDUCTASE"/>
    <property type="match status" value="1"/>
</dbReference>
<name>A0ABQ2E6T9_9ACTN</name>
<organism evidence="12 13">
    <name type="scientific">Streptomyces camponoticapitis</name>
    <dbReference type="NCBI Taxonomy" id="1616125"/>
    <lineage>
        <taxon>Bacteria</taxon>
        <taxon>Bacillati</taxon>
        <taxon>Actinomycetota</taxon>
        <taxon>Actinomycetes</taxon>
        <taxon>Kitasatosporales</taxon>
        <taxon>Streptomycetaceae</taxon>
        <taxon>Streptomyces</taxon>
    </lineage>
</organism>
<gene>
    <name evidence="12" type="ORF">GCM10011583_24640</name>
</gene>
<dbReference type="PROSITE" id="PS00061">
    <property type="entry name" value="ADH_SHORT"/>
    <property type="match status" value="1"/>
</dbReference>
<evidence type="ECO:0000256" key="6">
    <source>
        <dbReference type="ARBA" id="ARBA00044065"/>
    </source>
</evidence>
<dbReference type="PANTHER" id="PTHR43086:SF3">
    <property type="entry name" value="NADP-DEPENDENT 3-HYDROXY ACID DEHYDROGENASE YDFG"/>
    <property type="match status" value="1"/>
</dbReference>
<evidence type="ECO:0000256" key="11">
    <source>
        <dbReference type="RuleBase" id="RU000363"/>
    </source>
</evidence>
<protein>
    <recommendedName>
        <fullName evidence="6">NADP-dependent 3-hydroxy acid dehydrogenase YdfG</fullName>
        <ecNumber evidence="4">1.1.1.298</ecNumber>
        <ecNumber evidence="5">1.1.1.381</ecNumber>
    </recommendedName>
    <alternativeName>
        <fullName evidence="8">L-allo-threonine dehydrogenase</fullName>
    </alternativeName>
    <alternativeName>
        <fullName evidence="7">Malonic semialdehyde reductase</fullName>
    </alternativeName>
</protein>
<reference evidence="13" key="1">
    <citation type="journal article" date="2019" name="Int. J. Syst. Evol. Microbiol.">
        <title>The Global Catalogue of Microorganisms (GCM) 10K type strain sequencing project: providing services to taxonomists for standard genome sequencing and annotation.</title>
        <authorList>
            <consortium name="The Broad Institute Genomics Platform"/>
            <consortium name="The Broad Institute Genome Sequencing Center for Infectious Disease"/>
            <person name="Wu L."/>
            <person name="Ma J."/>
        </authorList>
    </citation>
    <scope>NUCLEOTIDE SEQUENCE [LARGE SCALE GENOMIC DNA]</scope>
    <source>
        <strain evidence="13">CGMCC 4.7275</strain>
    </source>
</reference>
<dbReference type="InterPro" id="IPR020904">
    <property type="entry name" value="Sc_DH/Rdtase_CS"/>
</dbReference>